<dbReference type="Proteomes" id="UP000218334">
    <property type="component" value="Unassembled WGS sequence"/>
</dbReference>
<protein>
    <submittedName>
        <fullName evidence="1">Uncharacterized protein</fullName>
    </submittedName>
</protein>
<evidence type="ECO:0000313" key="1">
    <source>
        <dbReference type="EMBL" id="PBK68175.1"/>
    </source>
</evidence>
<dbReference type="EMBL" id="KZ293433">
    <property type="protein sequence ID" value="PBK68175.1"/>
    <property type="molecule type" value="Genomic_DNA"/>
</dbReference>
<keyword evidence="2" id="KW-1185">Reference proteome</keyword>
<gene>
    <name evidence="1" type="ORF">ARMSODRAFT_209344</name>
</gene>
<organism evidence="1 2">
    <name type="scientific">Armillaria solidipes</name>
    <dbReference type="NCBI Taxonomy" id="1076256"/>
    <lineage>
        <taxon>Eukaryota</taxon>
        <taxon>Fungi</taxon>
        <taxon>Dikarya</taxon>
        <taxon>Basidiomycota</taxon>
        <taxon>Agaricomycotina</taxon>
        <taxon>Agaricomycetes</taxon>
        <taxon>Agaricomycetidae</taxon>
        <taxon>Agaricales</taxon>
        <taxon>Marasmiineae</taxon>
        <taxon>Physalacriaceae</taxon>
        <taxon>Armillaria</taxon>
    </lineage>
</organism>
<sequence length="59" mass="6365">MCCIPSRGILECIGAKRHFPGTSSSSRSLVFLTLMSSLCSMHNSTTFTGAFRMHSLNPG</sequence>
<accession>A0A2H3BBE7</accession>
<proteinExistence type="predicted"/>
<reference evidence="2" key="1">
    <citation type="journal article" date="2017" name="Nat. Ecol. Evol.">
        <title>Genome expansion and lineage-specific genetic innovations in the forest pathogenic fungi Armillaria.</title>
        <authorList>
            <person name="Sipos G."/>
            <person name="Prasanna A.N."/>
            <person name="Walter M.C."/>
            <person name="O'Connor E."/>
            <person name="Balint B."/>
            <person name="Krizsan K."/>
            <person name="Kiss B."/>
            <person name="Hess J."/>
            <person name="Varga T."/>
            <person name="Slot J."/>
            <person name="Riley R."/>
            <person name="Boka B."/>
            <person name="Rigling D."/>
            <person name="Barry K."/>
            <person name="Lee J."/>
            <person name="Mihaltcheva S."/>
            <person name="LaButti K."/>
            <person name="Lipzen A."/>
            <person name="Waldron R."/>
            <person name="Moloney N.M."/>
            <person name="Sperisen C."/>
            <person name="Kredics L."/>
            <person name="Vagvoelgyi C."/>
            <person name="Patrignani A."/>
            <person name="Fitzpatrick D."/>
            <person name="Nagy I."/>
            <person name="Doyle S."/>
            <person name="Anderson J.B."/>
            <person name="Grigoriev I.V."/>
            <person name="Gueldener U."/>
            <person name="Muensterkoetter M."/>
            <person name="Nagy L.G."/>
        </authorList>
    </citation>
    <scope>NUCLEOTIDE SEQUENCE [LARGE SCALE GENOMIC DNA]</scope>
    <source>
        <strain evidence="2">28-4</strain>
    </source>
</reference>
<name>A0A2H3BBE7_9AGAR</name>
<evidence type="ECO:0000313" key="2">
    <source>
        <dbReference type="Proteomes" id="UP000218334"/>
    </source>
</evidence>
<dbReference type="AlphaFoldDB" id="A0A2H3BBE7"/>